<accession>A0A143HIF4</accession>
<dbReference type="PANTHER" id="PTHR43747:SF4">
    <property type="entry name" value="FLAVIN-DEPENDENT TRYPTOPHAN HALOGENASE"/>
    <property type="match status" value="1"/>
</dbReference>
<dbReference type="Gene3D" id="3.50.50.60">
    <property type="entry name" value="FAD/NAD(P)-binding domain"/>
    <property type="match status" value="1"/>
</dbReference>
<reference evidence="2" key="1">
    <citation type="submission" date="2016-03" db="EMBL/GenBank/DDBJ databases">
        <authorList>
            <person name="Lee Y.-S."/>
            <person name="Choi Y.-L."/>
        </authorList>
    </citation>
    <scope>NUCLEOTIDE SEQUENCE [LARGE SCALE GENOMIC DNA]</scope>
    <source>
        <strain evidence="2">DAU221</strain>
    </source>
</reference>
<proteinExistence type="predicted"/>
<keyword evidence="2" id="KW-1185">Reference proteome</keyword>
<dbReference type="InterPro" id="IPR036188">
    <property type="entry name" value="FAD/NAD-bd_sf"/>
</dbReference>
<evidence type="ECO:0000313" key="2">
    <source>
        <dbReference type="Proteomes" id="UP000076077"/>
    </source>
</evidence>
<sequence length="518" mass="58197">MTEQTHDNNIRHIVIAGGGTAGWSAAAALARVLAGSGSTITLVESEAIGTVGVGEATIPTIHTFHRMLGIDETEFVRATQATFKLGIEFRGWGSADNRYFHPFGHYGREFDSIPFHQYWLYGSRFEDCGNLSEYSLCTLAAERGRFLPANSDPRSILSQLGYAYHFDAGLYAKFLRNYAERLGVRRQEGQVVDVTLRKEDGAIRELVMASGQRVEGDFFIDCTGFAGLLIGGALNVGYEDWSHLLPANSAVAVPSENVGPTAPYTRSTAAAGGWQWRIPLQHRTGNGFVYSSRFLSDEQAVETLLQNLEGRALAEPRQLRFTTGRRKKFWHKNCVALGLAAGFMEPLESTAIHLVQTSISRLLLLFPGRELHPADIEEFNRQTAREYEYIRDFIILHYHANQRSEPLWQYCREMPVPETLTHRIALFRNRGRFFEREEDLFKTASWLAVLMGQGIQPQGYHPVMEGKTPQKVLGMLREMRELLRSGAEAMPTHDEFIAQNCRAPSPSEPLVNSHSRSR</sequence>
<protein>
    <submittedName>
        <fullName evidence="1">Tryptophan halogenase</fullName>
    </submittedName>
</protein>
<dbReference type="GeneID" id="76606556"/>
<dbReference type="Pfam" id="PF04820">
    <property type="entry name" value="Trp_halogenase"/>
    <property type="match status" value="1"/>
</dbReference>
<dbReference type="RefSeq" id="WP_067150123.1">
    <property type="nucleotide sequence ID" value="NZ_CP014864.1"/>
</dbReference>
<dbReference type="STRING" id="252514.A3224_00665"/>
<name>A0A143HIF4_MICTH</name>
<dbReference type="InterPro" id="IPR033856">
    <property type="entry name" value="Trp_halogen"/>
</dbReference>
<dbReference type="OrthoDB" id="6278312at2"/>
<dbReference type="AlphaFoldDB" id="A0A143HIF4"/>
<dbReference type="GO" id="GO:0004497">
    <property type="term" value="F:monooxygenase activity"/>
    <property type="evidence" value="ECO:0007669"/>
    <property type="project" value="InterPro"/>
</dbReference>
<dbReference type="Proteomes" id="UP000076077">
    <property type="component" value="Chromosome"/>
</dbReference>
<dbReference type="PANTHER" id="PTHR43747">
    <property type="entry name" value="FAD-BINDING PROTEIN"/>
    <property type="match status" value="1"/>
</dbReference>
<evidence type="ECO:0000313" key="1">
    <source>
        <dbReference type="EMBL" id="AMX01286.1"/>
    </source>
</evidence>
<organism evidence="1 2">
    <name type="scientific">Microbulbifer thermotolerans</name>
    <dbReference type="NCBI Taxonomy" id="252514"/>
    <lineage>
        <taxon>Bacteria</taxon>
        <taxon>Pseudomonadati</taxon>
        <taxon>Pseudomonadota</taxon>
        <taxon>Gammaproteobacteria</taxon>
        <taxon>Cellvibrionales</taxon>
        <taxon>Microbulbiferaceae</taxon>
        <taxon>Microbulbifer</taxon>
    </lineage>
</organism>
<dbReference type="PIRSF" id="PIRSF011396">
    <property type="entry name" value="Trp_halogenase"/>
    <property type="match status" value="1"/>
</dbReference>
<dbReference type="KEGG" id="mthd:A3224_00665"/>
<dbReference type="InterPro" id="IPR006905">
    <property type="entry name" value="Flavin_halogenase"/>
</dbReference>
<dbReference type="EMBL" id="CP014864">
    <property type="protein sequence ID" value="AMX01286.1"/>
    <property type="molecule type" value="Genomic_DNA"/>
</dbReference>
<dbReference type="SUPFAM" id="SSF51905">
    <property type="entry name" value="FAD/NAD(P)-binding domain"/>
    <property type="match status" value="1"/>
</dbReference>
<dbReference type="InterPro" id="IPR050816">
    <property type="entry name" value="Flavin-dep_Halogenase_NPB"/>
</dbReference>
<gene>
    <name evidence="1" type="ORF">A3224_00665</name>
</gene>